<evidence type="ECO:0000256" key="1">
    <source>
        <dbReference type="SAM" id="MobiDB-lite"/>
    </source>
</evidence>
<proteinExistence type="predicted"/>
<gene>
    <name evidence="3" type="ORF">FQ330_05915</name>
</gene>
<evidence type="ECO:0000313" key="4">
    <source>
        <dbReference type="Proteomes" id="UP000323221"/>
    </source>
</evidence>
<dbReference type="EMBL" id="VOIR01000013">
    <property type="protein sequence ID" value="KAA6433631.1"/>
    <property type="molecule type" value="Genomic_DNA"/>
</dbReference>
<keyword evidence="3" id="KW-0547">Nucleotide-binding</keyword>
<dbReference type="SUPFAM" id="SSF46785">
    <property type="entry name" value="Winged helix' DNA-binding domain"/>
    <property type="match status" value="1"/>
</dbReference>
<keyword evidence="3" id="KW-0067">ATP-binding</keyword>
<feature type="domain" description="Orc1-like AAA ATPase" evidence="2">
    <location>
        <begin position="125"/>
        <end position="263"/>
    </location>
</feature>
<accession>A0A5M8QEV2</accession>
<dbReference type="GO" id="GO:0005524">
    <property type="term" value="F:ATP binding"/>
    <property type="evidence" value="ECO:0007669"/>
    <property type="project" value="UniProtKB-KW"/>
</dbReference>
<dbReference type="OrthoDB" id="2020141at2"/>
<dbReference type="Gene3D" id="3.40.50.300">
    <property type="entry name" value="P-loop containing nucleotide triphosphate hydrolases"/>
    <property type="match status" value="1"/>
</dbReference>
<reference evidence="3 4" key="1">
    <citation type="submission" date="2019-08" db="EMBL/GenBank/DDBJ databases">
        <title>Agrococcus lahaulensis sp. nov., isolated from a cold desert of the Indian Himalayas.</title>
        <authorList>
            <person name="Qu J.H."/>
        </authorList>
    </citation>
    <scope>NUCLEOTIDE SEQUENCE [LARGE SCALE GENOMIC DNA]</scope>
    <source>
        <strain evidence="3 4">NS18</strain>
    </source>
</reference>
<keyword evidence="4" id="KW-1185">Reference proteome</keyword>
<dbReference type="PANTHER" id="PTHR34301:SF8">
    <property type="entry name" value="ATPASE DOMAIN-CONTAINING PROTEIN"/>
    <property type="match status" value="1"/>
</dbReference>
<dbReference type="InterPro" id="IPR027417">
    <property type="entry name" value="P-loop_NTPase"/>
</dbReference>
<dbReference type="AlphaFoldDB" id="A0A5M8QEV2"/>
<dbReference type="Proteomes" id="UP000323221">
    <property type="component" value="Unassembled WGS sequence"/>
</dbReference>
<dbReference type="InterPro" id="IPR041664">
    <property type="entry name" value="AAA_16"/>
</dbReference>
<feature type="compositionally biased region" description="Low complexity" evidence="1">
    <location>
        <begin position="16"/>
        <end position="46"/>
    </location>
</feature>
<organism evidence="3 4">
    <name type="scientific">Agrococcus sediminis</name>
    <dbReference type="NCBI Taxonomy" id="2599924"/>
    <lineage>
        <taxon>Bacteria</taxon>
        <taxon>Bacillati</taxon>
        <taxon>Actinomycetota</taxon>
        <taxon>Actinomycetes</taxon>
        <taxon>Micrococcales</taxon>
        <taxon>Microbacteriaceae</taxon>
        <taxon>Agrococcus</taxon>
    </lineage>
</organism>
<sequence>MSTSATAMGVASAHMSALRVSSSSPASPISSPSSSAAPTFAASAMPEHQNARRSGRGTPTGPPAGGPARRPAVGVADMPPSFHAERGGRGRAVAVSASRVGGRWQSVRVHDNPFRPGFGISPPLLAGRDALLAEWREVLGLGAWSPFRAALVTGMRGVGKTVLLNAVEDEARGRGWTVVHGTLHVGLVEALERDRLPALLQAQDPEAYARELTGVTLPQLGGATTQVVPQYPREPRLESMLARLVELTEARGAGVLLSLDEVAVESMQELRRIAIAVQHLLREDRRVAIVAAGVPASIAAALEADGLTFFRRAQQVRLDTLTLAEARAAIAEPVRAHGRSIGEAALERAARASEGYPFLVQTIGARAWEHRPADDEITADAVEHAVEVAYATMGESVIVPALRGLSGRDRDYLLAMAEDDGPATTADVAERMGATSGNAGRQRARLLDAGVIVVPGRGLVDFAIPRMREHLREHPHDAQLGLPTAARRTFRD</sequence>
<evidence type="ECO:0000259" key="2">
    <source>
        <dbReference type="Pfam" id="PF13191"/>
    </source>
</evidence>
<dbReference type="InterPro" id="IPR036390">
    <property type="entry name" value="WH_DNA-bd_sf"/>
</dbReference>
<feature type="region of interest" description="Disordered" evidence="1">
    <location>
        <begin position="1"/>
        <end position="90"/>
    </location>
</feature>
<dbReference type="Pfam" id="PF13191">
    <property type="entry name" value="AAA_16"/>
    <property type="match status" value="1"/>
</dbReference>
<dbReference type="SUPFAM" id="SSF52540">
    <property type="entry name" value="P-loop containing nucleoside triphosphate hydrolases"/>
    <property type="match status" value="1"/>
</dbReference>
<name>A0A5M8QEV2_9MICO</name>
<dbReference type="PANTHER" id="PTHR34301">
    <property type="entry name" value="DNA-BINDING PROTEIN-RELATED"/>
    <property type="match status" value="1"/>
</dbReference>
<comment type="caution">
    <text evidence="3">The sequence shown here is derived from an EMBL/GenBank/DDBJ whole genome shotgun (WGS) entry which is preliminary data.</text>
</comment>
<evidence type="ECO:0000313" key="3">
    <source>
        <dbReference type="EMBL" id="KAA6433631.1"/>
    </source>
</evidence>
<protein>
    <submittedName>
        <fullName evidence="3">ATP-binding protein</fullName>
    </submittedName>
</protein>
<feature type="compositionally biased region" description="Low complexity" evidence="1">
    <location>
        <begin position="66"/>
        <end position="76"/>
    </location>
</feature>